<dbReference type="EMBL" id="CAJFCJ010000005">
    <property type="protein sequence ID" value="CAD5114584.1"/>
    <property type="molecule type" value="Genomic_DNA"/>
</dbReference>
<sequence length="1098" mass="123962">MSTHYCSIRQLELVEAQFNEKSACFLRNYIEKNQTEMKALNFRGIDLRHSIGLEMFNVSVCSLSILCQLDIISCKLSEDMSLCLGKFISNQLKLKILNIQSSSLDGKIGENLFKTLSDSCYSLEKFSLFNTNLSEQAVSLLGMTISNQTQLKSLCLRQTNFAGRIGKSLLLCNSYVRSTVQQFKLSLTEFSAIIDTELGESASDQSNFKEIVCKDINFDEDIKENILQKLNTTCVSVEIINISSTEMNVNTSEILIIFICNQMNLQNLTLCNIIIKNNGIIEDKLSEDINFPSSLHEVQFQKCDLCIVKSKIMGRFLSFQMHLLKINFSNMKLEGNVGENIFKGLSNNCSSIEDLNLTNVQLCQRSASYLGNLINRQTNLKILCLKNINLEGLIGVNLFKNSNQSTSLKKLCMSYCKFDSEMTRHLQKFIANQRKLISIDLRNTKLTDERGAGEIFHNISATCSLIEILLNGICLGEMAANKLGLFISYQTNLKILELDKVKFEGIVGENLFSNLLNTSNFIRKLDFRNINFTTTLASHLGKFINNQKFLKTLILKGNNLKGEIGENLFKSMSSSCCSLEIIDISGCKLSEKTSSYLGKFLSYQTNLIGLNREKIEFEGRSEEFLFGEMKSLCSLIKKLDFRNGNYRENAAIIILKFVFNQSHLEFLYIENTILEASDGIGRFETLPLHLTEIRLKGSVISEYLASYIGKLIGNQMKMKELNLSKAKLEGRVGENLFKNISNCCCFLKELDLSYTKISSQAAYYLRLFIEKQTVLESLDLSHMNLGMEIGSTLFNNLHEHLSFLRKLSLQKSILDENMVRYLGEFIGNQINLYMINFGEVDFCGNLGEILFSNISSSCSSVEILDLSNAKLDSTAAKYLGIFIRNQYGLKTLSFENTDLSASIGENLFWSLESSCSSLSAFNFQNSNICHATAPCIGKFLSLQKKLRVLNFDNAFSAEIVGERIFKTITEDCCWIEYLNLNHICLNEQSAYNLGKIISNQRHLLMISLKEINLNGSIGGSLFKGMFGASVEAISLSDIAIDFYAVEKLGEFLKSQRIMQSIIFDFKLDSESKNHLLDVISNLQYNLESFGLDPNFNKE</sequence>
<evidence type="ECO:0000313" key="5">
    <source>
        <dbReference type="Proteomes" id="UP000549394"/>
    </source>
</evidence>
<dbReference type="GO" id="GO:0005737">
    <property type="term" value="C:cytoplasm"/>
    <property type="evidence" value="ECO:0007669"/>
    <property type="project" value="UniProtKB-SubCell"/>
</dbReference>
<evidence type="ECO:0000256" key="3">
    <source>
        <dbReference type="ARBA" id="ARBA00022737"/>
    </source>
</evidence>
<comment type="subcellular location">
    <subcellularLocation>
        <location evidence="1">Cytoplasm</location>
    </subcellularLocation>
</comment>
<accession>A0A7I8VDY0</accession>
<dbReference type="SUPFAM" id="SSF52047">
    <property type="entry name" value="RNI-like"/>
    <property type="match status" value="3"/>
</dbReference>
<dbReference type="OrthoDB" id="120976at2759"/>
<dbReference type="InterPro" id="IPR032675">
    <property type="entry name" value="LRR_dom_sf"/>
</dbReference>
<dbReference type="Proteomes" id="UP000549394">
    <property type="component" value="Unassembled WGS sequence"/>
</dbReference>
<dbReference type="InterPro" id="IPR001611">
    <property type="entry name" value="Leu-rich_rpt"/>
</dbReference>
<protein>
    <submittedName>
        <fullName evidence="4">Uncharacterized protein</fullName>
    </submittedName>
</protein>
<evidence type="ECO:0000313" key="4">
    <source>
        <dbReference type="EMBL" id="CAD5114584.1"/>
    </source>
</evidence>
<dbReference type="PANTHER" id="PTHR45690:SF19">
    <property type="entry name" value="NACHT, LRR AND PYD DOMAINS-CONTAINING PROTEIN 3"/>
    <property type="match status" value="1"/>
</dbReference>
<reference evidence="4 5" key="1">
    <citation type="submission" date="2020-08" db="EMBL/GenBank/DDBJ databases">
        <authorList>
            <person name="Hejnol A."/>
        </authorList>
    </citation>
    <scope>NUCLEOTIDE SEQUENCE [LARGE SCALE GENOMIC DNA]</scope>
</reference>
<dbReference type="Gene3D" id="3.80.10.10">
    <property type="entry name" value="Ribonuclease Inhibitor"/>
    <property type="match status" value="3"/>
</dbReference>
<evidence type="ECO:0000256" key="2">
    <source>
        <dbReference type="ARBA" id="ARBA00022490"/>
    </source>
</evidence>
<keyword evidence="3" id="KW-0677">Repeat</keyword>
<keyword evidence="2" id="KW-0963">Cytoplasm</keyword>
<evidence type="ECO:0000256" key="1">
    <source>
        <dbReference type="ARBA" id="ARBA00004496"/>
    </source>
</evidence>
<organism evidence="4 5">
    <name type="scientific">Dimorphilus gyrociliatus</name>
    <dbReference type="NCBI Taxonomy" id="2664684"/>
    <lineage>
        <taxon>Eukaryota</taxon>
        <taxon>Metazoa</taxon>
        <taxon>Spiralia</taxon>
        <taxon>Lophotrochozoa</taxon>
        <taxon>Annelida</taxon>
        <taxon>Polychaeta</taxon>
        <taxon>Polychaeta incertae sedis</taxon>
        <taxon>Dinophilidae</taxon>
        <taxon>Dimorphilus</taxon>
    </lineage>
</organism>
<name>A0A7I8VDY0_9ANNE</name>
<proteinExistence type="predicted"/>
<keyword evidence="5" id="KW-1185">Reference proteome</keyword>
<comment type="caution">
    <text evidence="4">The sequence shown here is derived from an EMBL/GenBank/DDBJ whole genome shotgun (WGS) entry which is preliminary data.</text>
</comment>
<gene>
    <name evidence="4" type="ORF">DGYR_LOCUS3412</name>
</gene>
<dbReference type="InterPro" id="IPR050637">
    <property type="entry name" value="NLRP_innate_immun_reg"/>
</dbReference>
<dbReference type="Pfam" id="PF13516">
    <property type="entry name" value="LRR_6"/>
    <property type="match status" value="1"/>
</dbReference>
<dbReference type="AlphaFoldDB" id="A0A7I8VDY0"/>
<dbReference type="PANTHER" id="PTHR45690">
    <property type="entry name" value="NACHT, LRR AND PYD DOMAINS-CONTAINING PROTEIN 12"/>
    <property type="match status" value="1"/>
</dbReference>